<dbReference type="OrthoDB" id="18996at2759"/>
<dbReference type="PANTHER" id="PTHR34310">
    <property type="entry name" value="DUF427 DOMAIN PROTEIN (AFU_ORTHOLOGUE AFUA_3G02220)"/>
    <property type="match status" value="1"/>
</dbReference>
<dbReference type="Gene3D" id="2.170.150.40">
    <property type="entry name" value="Domain of unknown function (DUF427)"/>
    <property type="match status" value="2"/>
</dbReference>
<keyword evidence="3" id="KW-1185">Reference proteome</keyword>
<name>A0A550CI54_9AGAR</name>
<dbReference type="Proteomes" id="UP000320762">
    <property type="component" value="Unassembled WGS sequence"/>
</dbReference>
<sequence>MQTMIHHMEDCPKRVRVVFQGIYIIDTRKAKLVWEKPQYPTYFFPNNELPSWYLDNLRLIPEGAVYDLAAGAKRAVGGVTKYTNPTSPIEGFFKLDFPAMDAWFEEDEEIFVHPKDPYKRIDILQSSRHVRVEINCQVIAETRAPRMLYETTLPPRTYIPRTDCQAEMLIPSEKSTGCPYKGRANYYSVQLLTGEIVPDVAWSYRYPTQESTSIRGYICFYDEKVDLFVDGEKQVRPITHFS</sequence>
<dbReference type="STRING" id="97359.A0A550CI54"/>
<protein>
    <recommendedName>
        <fullName evidence="1">DUF427 domain-containing protein</fullName>
    </recommendedName>
</protein>
<organism evidence="2 3">
    <name type="scientific">Schizophyllum amplum</name>
    <dbReference type="NCBI Taxonomy" id="97359"/>
    <lineage>
        <taxon>Eukaryota</taxon>
        <taxon>Fungi</taxon>
        <taxon>Dikarya</taxon>
        <taxon>Basidiomycota</taxon>
        <taxon>Agaricomycotina</taxon>
        <taxon>Agaricomycetes</taxon>
        <taxon>Agaricomycetidae</taxon>
        <taxon>Agaricales</taxon>
        <taxon>Schizophyllaceae</taxon>
        <taxon>Schizophyllum</taxon>
    </lineage>
</organism>
<dbReference type="EMBL" id="VDMD01000007">
    <property type="protein sequence ID" value="TRM64406.1"/>
    <property type="molecule type" value="Genomic_DNA"/>
</dbReference>
<evidence type="ECO:0000313" key="2">
    <source>
        <dbReference type="EMBL" id="TRM64406.1"/>
    </source>
</evidence>
<dbReference type="InterPro" id="IPR007361">
    <property type="entry name" value="DUF427"/>
</dbReference>
<reference evidence="2 3" key="1">
    <citation type="journal article" date="2019" name="New Phytol.">
        <title>Comparative genomics reveals unique wood-decay strategies and fruiting body development in the Schizophyllaceae.</title>
        <authorList>
            <person name="Almasi E."/>
            <person name="Sahu N."/>
            <person name="Krizsan K."/>
            <person name="Balint B."/>
            <person name="Kovacs G.M."/>
            <person name="Kiss B."/>
            <person name="Cseklye J."/>
            <person name="Drula E."/>
            <person name="Henrissat B."/>
            <person name="Nagy I."/>
            <person name="Chovatia M."/>
            <person name="Adam C."/>
            <person name="LaButti K."/>
            <person name="Lipzen A."/>
            <person name="Riley R."/>
            <person name="Grigoriev I.V."/>
            <person name="Nagy L.G."/>
        </authorList>
    </citation>
    <scope>NUCLEOTIDE SEQUENCE [LARGE SCALE GENOMIC DNA]</scope>
    <source>
        <strain evidence="2 3">NL-1724</strain>
    </source>
</reference>
<proteinExistence type="predicted"/>
<dbReference type="AlphaFoldDB" id="A0A550CI54"/>
<dbReference type="Pfam" id="PF04248">
    <property type="entry name" value="NTP_transf_9"/>
    <property type="match status" value="1"/>
</dbReference>
<evidence type="ECO:0000313" key="3">
    <source>
        <dbReference type="Proteomes" id="UP000320762"/>
    </source>
</evidence>
<feature type="domain" description="DUF427" evidence="1">
    <location>
        <begin position="130"/>
        <end position="223"/>
    </location>
</feature>
<comment type="caution">
    <text evidence="2">The sequence shown here is derived from an EMBL/GenBank/DDBJ whole genome shotgun (WGS) entry which is preliminary data.</text>
</comment>
<gene>
    <name evidence="2" type="ORF">BD626DRAFT_491711</name>
</gene>
<dbReference type="PANTHER" id="PTHR34310:SF9">
    <property type="entry name" value="BLR5716 PROTEIN"/>
    <property type="match status" value="1"/>
</dbReference>
<dbReference type="InterPro" id="IPR038694">
    <property type="entry name" value="DUF427_sf"/>
</dbReference>
<accession>A0A550CI54</accession>
<evidence type="ECO:0000259" key="1">
    <source>
        <dbReference type="Pfam" id="PF04248"/>
    </source>
</evidence>